<evidence type="ECO:0000313" key="2">
    <source>
        <dbReference type="Proteomes" id="UP000634136"/>
    </source>
</evidence>
<accession>A0A834T9S7</accession>
<comment type="caution">
    <text evidence="1">The sequence shown here is derived from an EMBL/GenBank/DDBJ whole genome shotgun (WGS) entry which is preliminary data.</text>
</comment>
<evidence type="ECO:0000313" key="1">
    <source>
        <dbReference type="EMBL" id="KAF7812609.1"/>
    </source>
</evidence>
<protein>
    <submittedName>
        <fullName evidence="1">Uncharacterized protein</fullName>
    </submittedName>
</protein>
<proteinExistence type="predicted"/>
<name>A0A834T9S7_9FABA</name>
<dbReference type="Proteomes" id="UP000634136">
    <property type="component" value="Unassembled WGS sequence"/>
</dbReference>
<sequence>MTTQHWEWEDSTKKASYVPACELQQNGWWHVEARETSDGDGQGRILPEIH</sequence>
<dbReference type="AlphaFoldDB" id="A0A834T9S7"/>
<gene>
    <name evidence="1" type="ORF">G2W53_033585</name>
</gene>
<organism evidence="1 2">
    <name type="scientific">Senna tora</name>
    <dbReference type="NCBI Taxonomy" id="362788"/>
    <lineage>
        <taxon>Eukaryota</taxon>
        <taxon>Viridiplantae</taxon>
        <taxon>Streptophyta</taxon>
        <taxon>Embryophyta</taxon>
        <taxon>Tracheophyta</taxon>
        <taxon>Spermatophyta</taxon>
        <taxon>Magnoliopsida</taxon>
        <taxon>eudicotyledons</taxon>
        <taxon>Gunneridae</taxon>
        <taxon>Pentapetalae</taxon>
        <taxon>rosids</taxon>
        <taxon>fabids</taxon>
        <taxon>Fabales</taxon>
        <taxon>Fabaceae</taxon>
        <taxon>Caesalpinioideae</taxon>
        <taxon>Cassia clade</taxon>
        <taxon>Senna</taxon>
    </lineage>
</organism>
<keyword evidence="2" id="KW-1185">Reference proteome</keyword>
<dbReference type="EMBL" id="JAAIUW010000010">
    <property type="protein sequence ID" value="KAF7812609.1"/>
    <property type="molecule type" value="Genomic_DNA"/>
</dbReference>
<reference evidence="1" key="1">
    <citation type="submission" date="2020-09" db="EMBL/GenBank/DDBJ databases">
        <title>Genome-Enabled Discovery of Anthraquinone Biosynthesis in Senna tora.</title>
        <authorList>
            <person name="Kang S.-H."/>
            <person name="Pandey R.P."/>
            <person name="Lee C.-M."/>
            <person name="Sim J.-S."/>
            <person name="Jeong J.-T."/>
            <person name="Choi B.-S."/>
            <person name="Jung M."/>
            <person name="Ginzburg D."/>
            <person name="Zhao K."/>
            <person name="Won S.Y."/>
            <person name="Oh T.-J."/>
            <person name="Yu Y."/>
            <person name="Kim N.-H."/>
            <person name="Lee O.R."/>
            <person name="Lee T.-H."/>
            <person name="Bashyal P."/>
            <person name="Kim T.-S."/>
            <person name="Lee W.-H."/>
            <person name="Kawkins C."/>
            <person name="Kim C.-K."/>
            <person name="Kim J.S."/>
            <person name="Ahn B.O."/>
            <person name="Rhee S.Y."/>
            <person name="Sohng J.K."/>
        </authorList>
    </citation>
    <scope>NUCLEOTIDE SEQUENCE</scope>
    <source>
        <tissue evidence="1">Leaf</tissue>
    </source>
</reference>